<dbReference type="InterPro" id="IPR001611">
    <property type="entry name" value="Leu-rich_rpt"/>
</dbReference>
<sequence length="502" mass="55782">MKASKKKIFISLLIGGLLLGLTTQTMTKANEMEEEEKTVDTTPLGLTDSAFPESSKPLHDAILKNYPGIDSNKDGSITIGEANAYTGTIVLSKKELTGTITGIENFTNITRLSINNNQFTGVIPESIGEMKRLTLLRLEGNQLTGSIPKSIGNISSLTVIYLNNNQLEGNIPSELGNLSNLQQLLLNENKLEGTIPSSLGNHSLQIIYVGNNYLSGEIPAEIAKNTALRELMICNNKGLTGDLETMFALHPSLTFLVINGTSTTKNRPESDILTVFITDLFDEDGNIYDYLTQDDINEQLESLENLKDIKNVESGSGSYWDLLVKEGEIKIENSQKQFDLREDAKKKVYELFKTDNSGKIVDNLDQKLIDNANTAVNLLAESDLKDTLQSKIKDAQEQLNEKNAEKAVNDLFDKDTKIKDTVTQEDINNAQELVNKVTDIDKKKEFQDKLDEAQRQLNKKNAEKAVDDLFNEDAKIKDTVTQEDINNAQELVNKVKDEDKKA</sequence>
<gene>
    <name evidence="5" type="ORF">J2S15_001390</name>
</gene>
<feature type="domain" description="Pesticidal crystal protein Cry1Aa" evidence="4">
    <location>
        <begin position="344"/>
        <end position="401"/>
    </location>
</feature>
<dbReference type="RefSeq" id="WP_307406709.1">
    <property type="nucleotide sequence ID" value="NZ_JAUSUR010000002.1"/>
</dbReference>
<evidence type="ECO:0000256" key="1">
    <source>
        <dbReference type="ARBA" id="ARBA00022729"/>
    </source>
</evidence>
<proteinExistence type="predicted"/>
<accession>A0ABU0E1H1</accession>
<evidence type="ECO:0000313" key="6">
    <source>
        <dbReference type="Proteomes" id="UP001230220"/>
    </source>
</evidence>
<keyword evidence="1 3" id="KW-0732">Signal</keyword>
<feature type="signal peptide" evidence="3">
    <location>
        <begin position="1"/>
        <end position="27"/>
    </location>
</feature>
<reference evidence="5 6" key="1">
    <citation type="submission" date="2023-07" db="EMBL/GenBank/DDBJ databases">
        <title>Genomic Encyclopedia of Type Strains, Phase IV (KMG-IV): sequencing the most valuable type-strain genomes for metagenomic binning, comparative biology and taxonomic classification.</title>
        <authorList>
            <person name="Goeker M."/>
        </authorList>
    </citation>
    <scope>NUCLEOTIDE SEQUENCE [LARGE SCALE GENOMIC DNA]</scope>
    <source>
        <strain evidence="5 6">DSM 16784</strain>
    </source>
</reference>
<keyword evidence="2" id="KW-0175">Coiled coil</keyword>
<keyword evidence="6" id="KW-1185">Reference proteome</keyword>
<evidence type="ECO:0000256" key="3">
    <source>
        <dbReference type="SAM" id="SignalP"/>
    </source>
</evidence>
<name>A0ABU0E1H1_9FIRM</name>
<dbReference type="InterPro" id="IPR054544">
    <property type="entry name" value="Pest_crys_Cry1Aa_dom-IV"/>
</dbReference>
<dbReference type="SUPFAM" id="SSF52058">
    <property type="entry name" value="L domain-like"/>
    <property type="match status" value="1"/>
</dbReference>
<feature type="coiled-coil region" evidence="2">
    <location>
        <begin position="378"/>
        <end position="405"/>
    </location>
</feature>
<dbReference type="Pfam" id="PF00560">
    <property type="entry name" value="LRR_1"/>
    <property type="match status" value="5"/>
</dbReference>
<dbReference type="InterPro" id="IPR032675">
    <property type="entry name" value="LRR_dom_sf"/>
</dbReference>
<dbReference type="PANTHER" id="PTHR47988">
    <property type="entry name" value="SOMATIC EMBRYOGENESIS RECEPTOR KINASE 1"/>
    <property type="match status" value="1"/>
</dbReference>
<dbReference type="EMBL" id="JAUSUR010000002">
    <property type="protein sequence ID" value="MDQ0360645.1"/>
    <property type="molecule type" value="Genomic_DNA"/>
</dbReference>
<organism evidence="5 6">
    <name type="scientific">Breznakia pachnodae</name>
    <dbReference type="NCBI Taxonomy" id="265178"/>
    <lineage>
        <taxon>Bacteria</taxon>
        <taxon>Bacillati</taxon>
        <taxon>Bacillota</taxon>
        <taxon>Erysipelotrichia</taxon>
        <taxon>Erysipelotrichales</taxon>
        <taxon>Erysipelotrichaceae</taxon>
        <taxon>Breznakia</taxon>
    </lineage>
</organism>
<dbReference type="Proteomes" id="UP001230220">
    <property type="component" value="Unassembled WGS sequence"/>
</dbReference>
<dbReference type="Pfam" id="PF18449">
    <property type="entry name" value="Endotoxin_C2"/>
    <property type="match status" value="1"/>
</dbReference>
<evidence type="ECO:0000313" key="5">
    <source>
        <dbReference type="EMBL" id="MDQ0360645.1"/>
    </source>
</evidence>
<dbReference type="Gene3D" id="3.80.10.10">
    <property type="entry name" value="Ribonuclease Inhibitor"/>
    <property type="match status" value="1"/>
</dbReference>
<evidence type="ECO:0000259" key="4">
    <source>
        <dbReference type="Pfam" id="PF18449"/>
    </source>
</evidence>
<feature type="chain" id="PRO_5046509948" evidence="3">
    <location>
        <begin position="28"/>
        <end position="502"/>
    </location>
</feature>
<evidence type="ECO:0000256" key="2">
    <source>
        <dbReference type="SAM" id="Coils"/>
    </source>
</evidence>
<comment type="caution">
    <text evidence="5">The sequence shown here is derived from an EMBL/GenBank/DDBJ whole genome shotgun (WGS) entry which is preliminary data.</text>
</comment>
<protein>
    <submittedName>
        <fullName evidence="5">Leucine-rich repeat (LRR) protein</fullName>
    </submittedName>
</protein>